<organism evidence="2 3">
    <name type="scientific">Streptomyces roseirectus</name>
    <dbReference type="NCBI Taxonomy" id="2768066"/>
    <lineage>
        <taxon>Bacteria</taxon>
        <taxon>Bacillati</taxon>
        <taxon>Actinomycetota</taxon>
        <taxon>Actinomycetes</taxon>
        <taxon>Kitasatosporales</taxon>
        <taxon>Streptomycetaceae</taxon>
        <taxon>Streptomyces</taxon>
    </lineage>
</organism>
<dbReference type="AlphaFoldDB" id="A0A7H0IBZ0"/>
<dbReference type="Proteomes" id="UP000516052">
    <property type="component" value="Chromosome"/>
</dbReference>
<accession>A0A7H0IBZ0</accession>
<gene>
    <name evidence="2" type="ORF">IAG44_13185</name>
</gene>
<dbReference type="KEGG" id="sroi:IAG44_13185"/>
<name>A0A7H0IBZ0_9ACTN</name>
<evidence type="ECO:0000256" key="1">
    <source>
        <dbReference type="SAM" id="SignalP"/>
    </source>
</evidence>
<dbReference type="EMBL" id="CP060828">
    <property type="protein sequence ID" value="QNP70306.1"/>
    <property type="molecule type" value="Genomic_DNA"/>
</dbReference>
<keyword evidence="3" id="KW-1185">Reference proteome</keyword>
<evidence type="ECO:0000313" key="3">
    <source>
        <dbReference type="Proteomes" id="UP000516052"/>
    </source>
</evidence>
<evidence type="ECO:0000313" key="2">
    <source>
        <dbReference type="EMBL" id="QNP70306.1"/>
    </source>
</evidence>
<evidence type="ECO:0008006" key="4">
    <source>
        <dbReference type="Google" id="ProtNLM"/>
    </source>
</evidence>
<protein>
    <recommendedName>
        <fullName evidence="4">Calcium-binding protein</fullName>
    </recommendedName>
</protein>
<proteinExistence type="predicted"/>
<reference evidence="2 3" key="1">
    <citation type="submission" date="2020-08" db="EMBL/GenBank/DDBJ databases">
        <title>A novel species.</title>
        <authorList>
            <person name="Gao J."/>
        </authorList>
    </citation>
    <scope>NUCLEOTIDE SEQUENCE [LARGE SCALE GENOMIC DNA]</scope>
    <source>
        <strain evidence="2 3">CRXT-G-22</strain>
    </source>
</reference>
<keyword evidence="1" id="KW-0732">Signal</keyword>
<feature type="chain" id="PRO_5029019821" description="Calcium-binding protein" evidence="1">
    <location>
        <begin position="29"/>
        <end position="259"/>
    </location>
</feature>
<sequence>MRGRSARLWAAVGAAAALTLVTATGAHAEGRGDIRVVSAVVNGGKSVTVGTAGKVTYSIAITVKDDSGVKKVSRVSTYKQLSGYGFADWTGVTCVKKSRTTSVCTATMSIDAASIRYTDDIDTNRTAGVWTVNATVNANDGDYWISDSIAAYQVRRAAKFTVAAPAKAAKGALITVSGQLTQANWESRKYQGYARQTAQLQFRKNGAARYSTVKTVKTDGAGKAGAKVAVTASGSWRWYYPGTNAVASTASAGAAVTLK</sequence>
<dbReference type="RefSeq" id="WP_187747319.1">
    <property type="nucleotide sequence ID" value="NZ_CP060828.1"/>
</dbReference>
<feature type="signal peptide" evidence="1">
    <location>
        <begin position="1"/>
        <end position="28"/>
    </location>
</feature>